<name>A0AA37WPR7_9GAMM</name>
<reference evidence="2 3" key="1">
    <citation type="journal article" date="2014" name="Int. J. Syst. Evol. Microbiol.">
        <title>Complete genome sequence of Corynebacterium casei LMG S-19264T (=DSM 44701T), isolated from a smear-ripened cheese.</title>
        <authorList>
            <consortium name="US DOE Joint Genome Institute (JGI-PGF)"/>
            <person name="Walter F."/>
            <person name="Albersmeier A."/>
            <person name="Kalinowski J."/>
            <person name="Ruckert C."/>
        </authorList>
    </citation>
    <scope>NUCLEOTIDE SEQUENCE [LARGE SCALE GENOMIC DNA]</scope>
    <source>
        <strain evidence="2 3">NBRC 110095</strain>
    </source>
</reference>
<feature type="transmembrane region" description="Helical" evidence="1">
    <location>
        <begin position="21"/>
        <end position="40"/>
    </location>
</feature>
<keyword evidence="1" id="KW-1133">Transmembrane helix</keyword>
<dbReference type="EMBL" id="BSPD01000056">
    <property type="protein sequence ID" value="GLS26587.1"/>
    <property type="molecule type" value="Genomic_DNA"/>
</dbReference>
<evidence type="ECO:0000313" key="2">
    <source>
        <dbReference type="EMBL" id="GLS26587.1"/>
    </source>
</evidence>
<protein>
    <submittedName>
        <fullName evidence="2">Uncharacterized protein</fullName>
    </submittedName>
</protein>
<organism evidence="2 3">
    <name type="scientific">Marinibactrum halimedae</name>
    <dbReference type="NCBI Taxonomy" id="1444977"/>
    <lineage>
        <taxon>Bacteria</taxon>
        <taxon>Pseudomonadati</taxon>
        <taxon>Pseudomonadota</taxon>
        <taxon>Gammaproteobacteria</taxon>
        <taxon>Cellvibrionales</taxon>
        <taxon>Cellvibrionaceae</taxon>
        <taxon>Marinibactrum</taxon>
    </lineage>
</organism>
<feature type="transmembrane region" description="Helical" evidence="1">
    <location>
        <begin position="277"/>
        <end position="295"/>
    </location>
</feature>
<sequence>MSTKTLKNKALLENFFNSSERATVTTILLFLLFILMYLFFQVAQGTTVERCKMGIKLKELTPCTQLTPPIIFYKDGLLEYEIHETVLEKFYDSQSVEEFIEDFEHKASQEKNILLDKRAYFFRQASRAISPHYVNKPMPINIPILDTFTSEQGRKVFEEMKLNNFLAKIALLKKDVQLNWTNSESNLYLIQLDDLQIDIKSLIQRQEASAKLLEERIETLKPQLNFLWLYHPGSGWIVELVFWSLFGLCCCTLVNNIRDVRNNEYNAKRYTLFFPRIFLAPIMSVVVVALISSGYMEYNSNLNNFPYFLALAFFLGFNSESLNAIIQNTSNKLLQPLAFSKEKMLAANKKIRYLPKFQDELKNVRPTSATMSEIRDHAKVRIKPESEKQVLKMYAKESE</sequence>
<accession>A0AA37WPR7</accession>
<keyword evidence="1" id="KW-0812">Transmembrane</keyword>
<dbReference type="RefSeq" id="WP_232593143.1">
    <property type="nucleotide sequence ID" value="NZ_BSPD01000056.1"/>
</dbReference>
<dbReference type="AlphaFoldDB" id="A0AA37WPR7"/>
<feature type="transmembrane region" description="Helical" evidence="1">
    <location>
        <begin position="236"/>
        <end position="257"/>
    </location>
</feature>
<keyword evidence="1" id="KW-0472">Membrane</keyword>
<evidence type="ECO:0000313" key="3">
    <source>
        <dbReference type="Proteomes" id="UP001156870"/>
    </source>
</evidence>
<comment type="caution">
    <text evidence="2">The sequence shown here is derived from an EMBL/GenBank/DDBJ whole genome shotgun (WGS) entry which is preliminary data.</text>
</comment>
<gene>
    <name evidence="2" type="ORF">GCM10007877_23030</name>
</gene>
<feature type="transmembrane region" description="Helical" evidence="1">
    <location>
        <begin position="307"/>
        <end position="326"/>
    </location>
</feature>
<evidence type="ECO:0000256" key="1">
    <source>
        <dbReference type="SAM" id="Phobius"/>
    </source>
</evidence>
<dbReference type="Proteomes" id="UP001156870">
    <property type="component" value="Unassembled WGS sequence"/>
</dbReference>
<proteinExistence type="predicted"/>
<keyword evidence="3" id="KW-1185">Reference proteome</keyword>